<dbReference type="WBParaSite" id="ACRNAN_scaffold7154.g13406.t1">
    <property type="protein sequence ID" value="ACRNAN_scaffold7154.g13406.t1"/>
    <property type="gene ID" value="ACRNAN_scaffold7154.g13406"/>
</dbReference>
<evidence type="ECO:0000256" key="1">
    <source>
        <dbReference type="SAM" id="Phobius"/>
    </source>
</evidence>
<evidence type="ECO:0000313" key="2">
    <source>
        <dbReference type="Proteomes" id="UP000887540"/>
    </source>
</evidence>
<organism evidence="2 3">
    <name type="scientific">Acrobeloides nanus</name>
    <dbReference type="NCBI Taxonomy" id="290746"/>
    <lineage>
        <taxon>Eukaryota</taxon>
        <taxon>Metazoa</taxon>
        <taxon>Ecdysozoa</taxon>
        <taxon>Nematoda</taxon>
        <taxon>Chromadorea</taxon>
        <taxon>Rhabditida</taxon>
        <taxon>Tylenchina</taxon>
        <taxon>Cephalobomorpha</taxon>
        <taxon>Cephaloboidea</taxon>
        <taxon>Cephalobidae</taxon>
        <taxon>Acrobeloides</taxon>
    </lineage>
</organism>
<feature type="transmembrane region" description="Helical" evidence="1">
    <location>
        <begin position="148"/>
        <end position="170"/>
    </location>
</feature>
<sequence>MCAGYQNPIEKLMSIRKNNKKKMNMARQRFKEQWKKLFTREMMEQPACRNLFLWSAILMIPLQIGYHVFIMAMKLQQWLHFMPGIMWPASILLLIFYVTKSTSKPYLIATYVYFLLINMAHSFILGLTFPLAVKSKDSWKWLSDDPDILWGLAAFSFAEVVQFLIVVFVFRHTARKIRAKLGSGTSIY</sequence>
<keyword evidence="2" id="KW-1185">Reference proteome</keyword>
<name>A0A914ECW7_9BILA</name>
<keyword evidence="1" id="KW-1133">Transmembrane helix</keyword>
<keyword evidence="1" id="KW-0472">Membrane</keyword>
<reference evidence="3" key="1">
    <citation type="submission" date="2022-11" db="UniProtKB">
        <authorList>
            <consortium name="WormBaseParasite"/>
        </authorList>
    </citation>
    <scope>IDENTIFICATION</scope>
</reference>
<accession>A0A914ECW7</accession>
<proteinExistence type="predicted"/>
<feature type="transmembrane region" description="Helical" evidence="1">
    <location>
        <begin position="111"/>
        <end position="133"/>
    </location>
</feature>
<dbReference type="AlphaFoldDB" id="A0A914ECW7"/>
<evidence type="ECO:0000313" key="3">
    <source>
        <dbReference type="WBParaSite" id="ACRNAN_scaffold7154.g13406.t1"/>
    </source>
</evidence>
<feature type="transmembrane region" description="Helical" evidence="1">
    <location>
        <begin position="51"/>
        <end position="72"/>
    </location>
</feature>
<feature type="transmembrane region" description="Helical" evidence="1">
    <location>
        <begin position="78"/>
        <end position="99"/>
    </location>
</feature>
<protein>
    <submittedName>
        <fullName evidence="3">Uncharacterized protein</fullName>
    </submittedName>
</protein>
<dbReference type="Proteomes" id="UP000887540">
    <property type="component" value="Unplaced"/>
</dbReference>
<keyword evidence="1" id="KW-0812">Transmembrane</keyword>